<dbReference type="Gene3D" id="3.50.4.10">
    <property type="entry name" value="Hepatocyte Growth Factor"/>
    <property type="match status" value="1"/>
</dbReference>
<dbReference type="SUPFAM" id="SSF50494">
    <property type="entry name" value="Trypsin-like serine proteases"/>
    <property type="match status" value="1"/>
</dbReference>
<dbReference type="CDD" id="cd00190">
    <property type="entry name" value="Tryp_SPc"/>
    <property type="match status" value="1"/>
</dbReference>
<evidence type="ECO:0000256" key="5">
    <source>
        <dbReference type="ARBA" id="ARBA00022729"/>
    </source>
</evidence>
<evidence type="ECO:0000256" key="4">
    <source>
        <dbReference type="ARBA" id="ARBA00022696"/>
    </source>
</evidence>
<comment type="similarity">
    <text evidence="2">Belongs to the peptidase S1 family.</text>
</comment>
<feature type="compositionally biased region" description="Gly residues" evidence="10">
    <location>
        <begin position="339"/>
        <end position="368"/>
    </location>
</feature>
<gene>
    <name evidence="12" type="ORF">D9Q98_009661</name>
</gene>
<dbReference type="InterPro" id="IPR043504">
    <property type="entry name" value="Peptidase_S1_PA_chymotrypsin"/>
</dbReference>
<organism evidence="12 13">
    <name type="scientific">Chlorella vulgaris</name>
    <name type="common">Green alga</name>
    <dbReference type="NCBI Taxonomy" id="3077"/>
    <lineage>
        <taxon>Eukaryota</taxon>
        <taxon>Viridiplantae</taxon>
        <taxon>Chlorophyta</taxon>
        <taxon>core chlorophytes</taxon>
        <taxon>Trebouxiophyceae</taxon>
        <taxon>Chlorellales</taxon>
        <taxon>Chlorellaceae</taxon>
        <taxon>Chlorella clade</taxon>
        <taxon>Chlorella</taxon>
    </lineage>
</organism>
<proteinExistence type="inferred from homology"/>
<dbReference type="PROSITE" id="PS50240">
    <property type="entry name" value="TRYPSIN_DOM"/>
    <property type="match status" value="1"/>
</dbReference>
<dbReference type="InterPro" id="IPR001254">
    <property type="entry name" value="Trypsin_dom"/>
</dbReference>
<dbReference type="EMBL" id="SIDB01000014">
    <property type="protein sequence ID" value="KAI3423825.1"/>
    <property type="molecule type" value="Genomic_DNA"/>
</dbReference>
<evidence type="ECO:0000256" key="10">
    <source>
        <dbReference type="SAM" id="MobiDB-lite"/>
    </source>
</evidence>
<dbReference type="GO" id="GO:0006508">
    <property type="term" value="P:proteolysis"/>
    <property type="evidence" value="ECO:0007669"/>
    <property type="project" value="UniProtKB-KW"/>
</dbReference>
<keyword evidence="5" id="KW-0732">Signal</keyword>
<evidence type="ECO:0000256" key="7">
    <source>
        <dbReference type="ARBA" id="ARBA00023157"/>
    </source>
</evidence>
<sequence length="464" mass="47724">MAQIFQRQHLAAALLASGLLVIAAYSAVTLAERRQGDASGAYAEASSLRRRLFGDTTTEAAQQQPAKLPAAFLPSQQDTGSNPPGRMQTRIINGKRASPDDFAFMVALLLNGQLMCGGTLLDATTVLTAAHCVVDTGLVDDPSGLTVYTVNGTQIPVEAAYANPEYDPNKIPEDNISQSFRGNLHDVAVLKLAEPVVDPVTITLANSSTTLERGEQLQVAGFGTTESGQPSNFLEYAEVDFNAAGRCALEEYTDVLCAGGTGQNTCNGDSGGPLLIRDPDTGEAVQIGITSHGPECPSGPVNAYGYYTDVRKYEDVIAALQAENFTALPPMPSPQPGASPGGIGDGIGIGTGSGSGSGSGSGGAAGGVPGGSSGSNSCLASLDKYGSGVALEGGDLSRGSFIASQSPEECCRICSAVSACWAWTWSSADDKICGGPCCVLKQLQGYVPVYSPDSESGAWFPQQS</sequence>
<keyword evidence="7" id="KW-1015">Disulfide bond</keyword>
<evidence type="ECO:0000256" key="8">
    <source>
        <dbReference type="ARBA" id="ARBA00023180"/>
    </source>
</evidence>
<dbReference type="InterPro" id="IPR018114">
    <property type="entry name" value="TRYPSIN_HIS"/>
</dbReference>
<dbReference type="PROSITE" id="PS00134">
    <property type="entry name" value="TRYPSIN_HIS"/>
    <property type="match status" value="1"/>
</dbReference>
<dbReference type="PANTHER" id="PTHR24276">
    <property type="entry name" value="POLYSERASE-RELATED"/>
    <property type="match status" value="1"/>
</dbReference>
<dbReference type="InterPro" id="IPR050430">
    <property type="entry name" value="Peptidase_S1"/>
</dbReference>
<keyword evidence="3" id="KW-0964">Secreted</keyword>
<evidence type="ECO:0000259" key="11">
    <source>
        <dbReference type="PROSITE" id="PS50240"/>
    </source>
</evidence>
<feature type="compositionally biased region" description="Low complexity" evidence="10">
    <location>
        <begin position="60"/>
        <end position="74"/>
    </location>
</feature>
<evidence type="ECO:0000313" key="13">
    <source>
        <dbReference type="Proteomes" id="UP001055712"/>
    </source>
</evidence>
<dbReference type="SMART" id="SM00020">
    <property type="entry name" value="Tryp_SPc"/>
    <property type="match status" value="1"/>
</dbReference>
<evidence type="ECO:0000256" key="3">
    <source>
        <dbReference type="ARBA" id="ARBA00022525"/>
    </source>
</evidence>
<dbReference type="GO" id="GO:0007599">
    <property type="term" value="P:hemostasis"/>
    <property type="evidence" value="ECO:0007669"/>
    <property type="project" value="UniProtKB-KW"/>
</dbReference>
<comment type="caution">
    <text evidence="12">The sequence shown here is derived from an EMBL/GenBank/DDBJ whole genome shotgun (WGS) entry which is preliminary data.</text>
</comment>
<keyword evidence="9" id="KW-0378">Hydrolase</keyword>
<protein>
    <recommendedName>
        <fullName evidence="11">Peptidase S1 domain-containing protein</fullName>
    </recommendedName>
</protein>
<evidence type="ECO:0000256" key="9">
    <source>
        <dbReference type="RuleBase" id="RU363034"/>
    </source>
</evidence>
<dbReference type="GO" id="GO:0004252">
    <property type="term" value="F:serine-type endopeptidase activity"/>
    <property type="evidence" value="ECO:0007669"/>
    <property type="project" value="InterPro"/>
</dbReference>
<evidence type="ECO:0000313" key="12">
    <source>
        <dbReference type="EMBL" id="KAI3423825.1"/>
    </source>
</evidence>
<keyword evidence="9" id="KW-0645">Protease</keyword>
<feature type="region of interest" description="Disordered" evidence="10">
    <location>
        <begin position="58"/>
        <end position="90"/>
    </location>
</feature>
<keyword evidence="13" id="KW-1185">Reference proteome</keyword>
<keyword evidence="9" id="KW-0720">Serine protease</keyword>
<dbReference type="Gene3D" id="2.40.10.10">
    <property type="entry name" value="Trypsin-like serine proteases"/>
    <property type="match status" value="1"/>
</dbReference>
<keyword evidence="8" id="KW-0325">Glycoprotein</keyword>
<reference evidence="12" key="1">
    <citation type="journal article" date="2019" name="Plant J.">
        <title>Chlorella vulgaris genome assembly and annotation reveals the molecular basis for metabolic acclimation to high light conditions.</title>
        <authorList>
            <person name="Cecchin M."/>
            <person name="Marcolungo L."/>
            <person name="Rossato M."/>
            <person name="Girolomoni L."/>
            <person name="Cosentino E."/>
            <person name="Cuine S."/>
            <person name="Li-Beisson Y."/>
            <person name="Delledonne M."/>
            <person name="Ballottari M."/>
        </authorList>
    </citation>
    <scope>NUCLEOTIDE SEQUENCE</scope>
    <source>
        <strain evidence="12">211/11P</strain>
    </source>
</reference>
<dbReference type="InterPro" id="IPR009003">
    <property type="entry name" value="Peptidase_S1_PA"/>
</dbReference>
<feature type="region of interest" description="Disordered" evidence="10">
    <location>
        <begin position="327"/>
        <end position="368"/>
    </location>
</feature>
<dbReference type="PRINTS" id="PR00722">
    <property type="entry name" value="CHYMOTRYPSIN"/>
</dbReference>
<dbReference type="Proteomes" id="UP001055712">
    <property type="component" value="Unassembled WGS sequence"/>
</dbReference>
<dbReference type="Pfam" id="PF14295">
    <property type="entry name" value="PAN_4"/>
    <property type="match status" value="1"/>
</dbReference>
<dbReference type="InterPro" id="IPR033116">
    <property type="entry name" value="TRYPSIN_SER"/>
</dbReference>
<reference evidence="12" key="2">
    <citation type="submission" date="2020-11" db="EMBL/GenBank/DDBJ databases">
        <authorList>
            <person name="Cecchin M."/>
            <person name="Marcolungo L."/>
            <person name="Rossato M."/>
            <person name="Girolomoni L."/>
            <person name="Cosentino E."/>
            <person name="Cuine S."/>
            <person name="Li-Beisson Y."/>
            <person name="Delledonne M."/>
            <person name="Ballottari M."/>
        </authorList>
    </citation>
    <scope>NUCLEOTIDE SEQUENCE</scope>
    <source>
        <strain evidence="12">211/11P</strain>
        <tissue evidence="12">Whole cell</tissue>
    </source>
</reference>
<comment type="subcellular location">
    <subcellularLocation>
        <location evidence="1">Secreted</location>
    </subcellularLocation>
</comment>
<accession>A0A9D4TEU7</accession>
<name>A0A9D4TEU7_CHLVU</name>
<dbReference type="InterPro" id="IPR003609">
    <property type="entry name" value="Pan_app"/>
</dbReference>
<dbReference type="OrthoDB" id="509056at2759"/>
<dbReference type="Pfam" id="PF00089">
    <property type="entry name" value="Trypsin"/>
    <property type="match status" value="1"/>
</dbReference>
<evidence type="ECO:0000256" key="6">
    <source>
        <dbReference type="ARBA" id="ARBA00022737"/>
    </source>
</evidence>
<dbReference type="PROSITE" id="PS00135">
    <property type="entry name" value="TRYPSIN_SER"/>
    <property type="match status" value="1"/>
</dbReference>
<dbReference type="FunFam" id="2.40.10.10:FF:000054">
    <property type="entry name" value="Complement C1r subcomponent"/>
    <property type="match status" value="1"/>
</dbReference>
<evidence type="ECO:0000256" key="1">
    <source>
        <dbReference type="ARBA" id="ARBA00004613"/>
    </source>
</evidence>
<evidence type="ECO:0000256" key="2">
    <source>
        <dbReference type="ARBA" id="ARBA00007664"/>
    </source>
</evidence>
<dbReference type="InterPro" id="IPR001314">
    <property type="entry name" value="Peptidase_S1A"/>
</dbReference>
<feature type="domain" description="Peptidase S1" evidence="11">
    <location>
        <begin position="91"/>
        <end position="322"/>
    </location>
</feature>
<keyword evidence="6" id="KW-0677">Repeat</keyword>
<keyword evidence="4" id="KW-0356">Hemostasis</keyword>
<dbReference type="PANTHER" id="PTHR24276:SF98">
    <property type="entry name" value="FI18310P1-RELATED"/>
    <property type="match status" value="1"/>
</dbReference>
<dbReference type="GO" id="GO:0005576">
    <property type="term" value="C:extracellular region"/>
    <property type="evidence" value="ECO:0007669"/>
    <property type="project" value="UniProtKB-SubCell"/>
</dbReference>
<dbReference type="AlphaFoldDB" id="A0A9D4TEU7"/>